<proteinExistence type="predicted"/>
<dbReference type="AlphaFoldDB" id="A0AAW1QCA6"/>
<sequence length="79" mass="8840">MRRSELFILWVKFARDQLFNDAEANIAAVRKVIAKEPVKGTAEIIRLLAFLTGQALTRKQAAKARKKHEPSTSSDTTAD</sequence>
<protein>
    <submittedName>
        <fullName evidence="1">Uncharacterized protein</fullName>
    </submittedName>
</protein>
<dbReference type="Proteomes" id="UP001438707">
    <property type="component" value="Unassembled WGS sequence"/>
</dbReference>
<name>A0AAW1QCA6_9CHLO</name>
<reference evidence="1 2" key="1">
    <citation type="journal article" date="2024" name="Nat. Commun.">
        <title>Phylogenomics reveals the evolutionary origins of lichenization in chlorophyte algae.</title>
        <authorList>
            <person name="Puginier C."/>
            <person name="Libourel C."/>
            <person name="Otte J."/>
            <person name="Skaloud P."/>
            <person name="Haon M."/>
            <person name="Grisel S."/>
            <person name="Petersen M."/>
            <person name="Berrin J.G."/>
            <person name="Delaux P.M."/>
            <person name="Dal Grande F."/>
            <person name="Keller J."/>
        </authorList>
    </citation>
    <scope>NUCLEOTIDE SEQUENCE [LARGE SCALE GENOMIC DNA]</scope>
    <source>
        <strain evidence="1 2">SAG 2145</strain>
    </source>
</reference>
<comment type="caution">
    <text evidence="1">The sequence shown here is derived from an EMBL/GenBank/DDBJ whole genome shotgun (WGS) entry which is preliminary data.</text>
</comment>
<keyword evidence="2" id="KW-1185">Reference proteome</keyword>
<dbReference type="EMBL" id="JALJOS010000060">
    <property type="protein sequence ID" value="KAK9818547.1"/>
    <property type="molecule type" value="Genomic_DNA"/>
</dbReference>
<organism evidence="1 2">
    <name type="scientific">Apatococcus lobatus</name>
    <dbReference type="NCBI Taxonomy" id="904363"/>
    <lineage>
        <taxon>Eukaryota</taxon>
        <taxon>Viridiplantae</taxon>
        <taxon>Chlorophyta</taxon>
        <taxon>core chlorophytes</taxon>
        <taxon>Trebouxiophyceae</taxon>
        <taxon>Chlorellales</taxon>
        <taxon>Chlorellaceae</taxon>
        <taxon>Apatococcus</taxon>
    </lineage>
</organism>
<gene>
    <name evidence="1" type="ORF">WJX74_004514</name>
</gene>
<evidence type="ECO:0000313" key="1">
    <source>
        <dbReference type="EMBL" id="KAK9818547.1"/>
    </source>
</evidence>
<evidence type="ECO:0000313" key="2">
    <source>
        <dbReference type="Proteomes" id="UP001438707"/>
    </source>
</evidence>
<accession>A0AAW1QCA6</accession>